<evidence type="ECO:0000256" key="6">
    <source>
        <dbReference type="ARBA" id="ARBA00023117"/>
    </source>
</evidence>
<dbReference type="InterPro" id="IPR019786">
    <property type="entry name" value="Zinc_finger_PHD-type_CS"/>
</dbReference>
<dbReference type="InterPro" id="IPR001965">
    <property type="entry name" value="Znf_PHD"/>
</dbReference>
<dbReference type="GO" id="GO:0008270">
    <property type="term" value="F:zinc ion binding"/>
    <property type="evidence" value="ECO:0007669"/>
    <property type="project" value="UniProtKB-KW"/>
</dbReference>
<keyword evidence="7" id="KW-0539">Nucleus</keyword>
<evidence type="ECO:0000259" key="11">
    <source>
        <dbReference type="PROSITE" id="PS50016"/>
    </source>
</evidence>
<feature type="non-terminal residue" evidence="12">
    <location>
        <position position="1"/>
    </location>
</feature>
<dbReference type="Pfam" id="PF00628">
    <property type="entry name" value="PHD"/>
    <property type="match status" value="1"/>
</dbReference>
<dbReference type="PANTHER" id="PTHR45915">
    <property type="entry name" value="TRANSCRIPTION INTERMEDIARY FACTOR"/>
    <property type="match status" value="1"/>
</dbReference>
<dbReference type="SUPFAM" id="SSF47370">
    <property type="entry name" value="Bromodomain"/>
    <property type="match status" value="1"/>
</dbReference>
<sequence>SDDFCAVCLNGGELLCCDRCPKVYHLSCHLPPLSGFPQGDWVCTLCRTDQDPADAYECENVHSCRGAKAPYTLSNQEQRRCEKLALRLYSHALSAPFHEPVSPLAQNYYQIIRRPIDLSLIRRRLDETNTLHYFSVEQFIDDVLLMFKNCATFNYPDSEVAQAGQNLETFFLNQLKEVFPERTFA</sequence>
<dbReference type="GO" id="GO:0000785">
    <property type="term" value="C:chromatin"/>
    <property type="evidence" value="ECO:0007669"/>
    <property type="project" value="TreeGrafter"/>
</dbReference>
<keyword evidence="5" id="KW-0175">Coiled coil</keyword>
<dbReference type="EMBL" id="CAAE01014769">
    <property type="protein sequence ID" value="CAG05611.1"/>
    <property type="molecule type" value="Genomic_DNA"/>
</dbReference>
<dbReference type="Gene3D" id="1.20.920.10">
    <property type="entry name" value="Bromodomain-like"/>
    <property type="match status" value="1"/>
</dbReference>
<evidence type="ECO:0000256" key="8">
    <source>
        <dbReference type="PROSITE-ProRule" id="PRU00035"/>
    </source>
</evidence>
<name>Q4S171_TETNG</name>
<accession>Q4S171</accession>
<dbReference type="AlphaFoldDB" id="Q4S171"/>
<evidence type="ECO:0000313" key="12">
    <source>
        <dbReference type="EMBL" id="CAG05611.1"/>
    </source>
</evidence>
<evidence type="ECO:0000256" key="2">
    <source>
        <dbReference type="ARBA" id="ARBA00022723"/>
    </source>
</evidence>
<keyword evidence="6 8" id="KW-0103">Bromodomain</keyword>
<feature type="domain" description="Bromo" evidence="10">
    <location>
        <begin position="89"/>
        <end position="161"/>
    </location>
</feature>
<dbReference type="PRINTS" id="PR00503">
    <property type="entry name" value="BROMODOMAIN"/>
</dbReference>
<dbReference type="PROSITE" id="PS50016">
    <property type="entry name" value="ZF_PHD_2"/>
    <property type="match status" value="1"/>
</dbReference>
<reference evidence="12" key="1">
    <citation type="journal article" date="2004" name="Nature">
        <title>Genome duplication in the teleost fish Tetraodon nigroviridis reveals the early vertebrate proto-karyotype.</title>
        <authorList>
            <person name="Jaillon O."/>
            <person name="Aury J.-M."/>
            <person name="Brunet F."/>
            <person name="Petit J.-L."/>
            <person name="Stange-Thomann N."/>
            <person name="Mauceli E."/>
            <person name="Bouneau L."/>
            <person name="Fischer C."/>
            <person name="Ozouf-Costaz C."/>
            <person name="Bernot A."/>
            <person name="Nicaud S."/>
            <person name="Jaffe D."/>
            <person name="Fisher S."/>
            <person name="Lutfalla G."/>
            <person name="Dossat C."/>
            <person name="Segurens B."/>
            <person name="Dasilva C."/>
            <person name="Salanoubat M."/>
            <person name="Levy M."/>
            <person name="Boudet N."/>
            <person name="Castellano S."/>
            <person name="Anthouard V."/>
            <person name="Jubin C."/>
            <person name="Castelli V."/>
            <person name="Katinka M."/>
            <person name="Vacherie B."/>
            <person name="Biemont C."/>
            <person name="Skalli Z."/>
            <person name="Cattolico L."/>
            <person name="Poulain J."/>
            <person name="De Berardinis V."/>
            <person name="Cruaud C."/>
            <person name="Duprat S."/>
            <person name="Brottier P."/>
            <person name="Coutanceau J.-P."/>
            <person name="Gouzy J."/>
            <person name="Parra G."/>
            <person name="Lardier G."/>
            <person name="Chapple C."/>
            <person name="McKernan K.J."/>
            <person name="McEwan P."/>
            <person name="Bosak S."/>
            <person name="Kellis M."/>
            <person name="Volff J.-N."/>
            <person name="Guigo R."/>
            <person name="Zody M.C."/>
            <person name="Mesirov J."/>
            <person name="Lindblad-Toh K."/>
            <person name="Birren B."/>
            <person name="Nusbaum C."/>
            <person name="Kahn D."/>
            <person name="Robinson-Rechavi M."/>
            <person name="Laudet V."/>
            <person name="Schachter V."/>
            <person name="Quetier F."/>
            <person name="Saurin W."/>
            <person name="Scarpelli C."/>
            <person name="Wincker P."/>
            <person name="Lander E.S."/>
            <person name="Weissenbach J."/>
            <person name="Roest Crollius H."/>
        </authorList>
    </citation>
    <scope>NUCLEOTIDE SEQUENCE [LARGE SCALE GENOMIC DNA]</scope>
</reference>
<dbReference type="PROSITE" id="PS50014">
    <property type="entry name" value="BROMODOMAIN_2"/>
    <property type="match status" value="1"/>
</dbReference>
<keyword evidence="3 9" id="KW-0863">Zinc-finger</keyword>
<keyword evidence="4" id="KW-0862">Zinc</keyword>
<dbReference type="InterPro" id="IPR013083">
    <property type="entry name" value="Znf_RING/FYVE/PHD"/>
</dbReference>
<keyword evidence="2" id="KW-0479">Metal-binding</keyword>
<feature type="domain" description="PHD-type" evidence="11">
    <location>
        <begin position="2"/>
        <end position="49"/>
    </location>
</feature>
<dbReference type="Pfam" id="PF00439">
    <property type="entry name" value="Bromodomain"/>
    <property type="match status" value="1"/>
</dbReference>
<feature type="non-terminal residue" evidence="12">
    <location>
        <position position="185"/>
    </location>
</feature>
<dbReference type="InterPro" id="IPR036427">
    <property type="entry name" value="Bromodomain-like_sf"/>
</dbReference>
<dbReference type="InterPro" id="IPR019787">
    <property type="entry name" value="Znf_PHD-finger"/>
</dbReference>
<dbReference type="Gene3D" id="3.30.40.10">
    <property type="entry name" value="Zinc/RING finger domain, C3HC4 (zinc finger)"/>
    <property type="match status" value="1"/>
</dbReference>
<evidence type="ECO:0000256" key="7">
    <source>
        <dbReference type="ARBA" id="ARBA00023242"/>
    </source>
</evidence>
<protein>
    <submittedName>
        <fullName evidence="12">Chromosome 13 SCAF14769, whole genome shotgun sequence</fullName>
    </submittedName>
</protein>
<reference evidence="12" key="2">
    <citation type="submission" date="2004-02" db="EMBL/GenBank/DDBJ databases">
        <authorList>
            <consortium name="Genoscope"/>
            <consortium name="Whitehead Institute Centre for Genome Research"/>
        </authorList>
    </citation>
    <scope>NUCLEOTIDE SEQUENCE</scope>
</reference>
<evidence type="ECO:0000256" key="1">
    <source>
        <dbReference type="ARBA" id="ARBA00004123"/>
    </source>
</evidence>
<dbReference type="CDD" id="cd05502">
    <property type="entry name" value="Bromo_tif1_like"/>
    <property type="match status" value="1"/>
</dbReference>
<dbReference type="InterPro" id="IPR001487">
    <property type="entry name" value="Bromodomain"/>
</dbReference>
<evidence type="ECO:0000256" key="9">
    <source>
        <dbReference type="PROSITE-ProRule" id="PRU00146"/>
    </source>
</evidence>
<comment type="subcellular location">
    <subcellularLocation>
        <location evidence="1">Nucleus</location>
    </subcellularLocation>
</comment>
<dbReference type="InterPro" id="IPR011011">
    <property type="entry name" value="Znf_FYVE_PHD"/>
</dbReference>
<evidence type="ECO:0000259" key="10">
    <source>
        <dbReference type="PROSITE" id="PS50014"/>
    </source>
</evidence>
<dbReference type="SUPFAM" id="SSF57903">
    <property type="entry name" value="FYVE/PHD zinc finger"/>
    <property type="match status" value="1"/>
</dbReference>
<evidence type="ECO:0000256" key="4">
    <source>
        <dbReference type="ARBA" id="ARBA00022833"/>
    </source>
</evidence>
<dbReference type="GO" id="GO:0005634">
    <property type="term" value="C:nucleus"/>
    <property type="evidence" value="ECO:0007669"/>
    <property type="project" value="UniProtKB-SubCell"/>
</dbReference>
<dbReference type="SMART" id="SM00249">
    <property type="entry name" value="PHD"/>
    <property type="match status" value="1"/>
</dbReference>
<dbReference type="PANTHER" id="PTHR45915:SF7">
    <property type="entry name" value="TRIPARTITE MOTIF-CONTAINING PROTEIN 66"/>
    <property type="match status" value="1"/>
</dbReference>
<dbReference type="PROSITE" id="PS01359">
    <property type="entry name" value="ZF_PHD_1"/>
    <property type="match status" value="1"/>
</dbReference>
<evidence type="ECO:0000256" key="3">
    <source>
        <dbReference type="ARBA" id="ARBA00022771"/>
    </source>
</evidence>
<proteinExistence type="predicted"/>
<dbReference type="KEGG" id="tng:GSTEN00025687G001"/>
<evidence type="ECO:0000256" key="5">
    <source>
        <dbReference type="ARBA" id="ARBA00023054"/>
    </source>
</evidence>
<dbReference type="OrthoDB" id="1870062at2759"/>
<dbReference type="FunFam" id="3.30.40.10:FF:000123">
    <property type="entry name" value="E3 ubiquitin-protein ligase TRIM33"/>
    <property type="match status" value="1"/>
</dbReference>
<organism evidence="12">
    <name type="scientific">Tetraodon nigroviridis</name>
    <name type="common">Spotted green pufferfish</name>
    <name type="synonym">Chelonodon nigroviridis</name>
    <dbReference type="NCBI Taxonomy" id="99883"/>
    <lineage>
        <taxon>Eukaryota</taxon>
        <taxon>Metazoa</taxon>
        <taxon>Chordata</taxon>
        <taxon>Craniata</taxon>
        <taxon>Vertebrata</taxon>
        <taxon>Euteleostomi</taxon>
        <taxon>Actinopterygii</taxon>
        <taxon>Neopterygii</taxon>
        <taxon>Teleostei</taxon>
        <taxon>Neoteleostei</taxon>
        <taxon>Acanthomorphata</taxon>
        <taxon>Eupercaria</taxon>
        <taxon>Tetraodontiformes</taxon>
        <taxon>Tetradontoidea</taxon>
        <taxon>Tetraodontidae</taxon>
        <taxon>Tetraodon</taxon>
    </lineage>
</organism>
<gene>
    <name evidence="12" type="ORF">GSTENG00025687001</name>
</gene>
<dbReference type="SMART" id="SM00297">
    <property type="entry name" value="BROMO"/>
    <property type="match status" value="1"/>
</dbReference>